<accession>A0A7J8I1C0</accession>
<dbReference type="CDD" id="cd23766">
    <property type="entry name" value="IQCG"/>
    <property type="match status" value="1"/>
</dbReference>
<dbReference type="Pfam" id="PF13855">
    <property type="entry name" value="LRR_8"/>
    <property type="match status" value="1"/>
</dbReference>
<dbReference type="InterPro" id="IPR003591">
    <property type="entry name" value="Leu-rich_rpt_typical-subtyp"/>
</dbReference>
<dbReference type="SMART" id="SM00364">
    <property type="entry name" value="LRR_BAC"/>
    <property type="match status" value="3"/>
</dbReference>
<evidence type="ECO:0000256" key="3">
    <source>
        <dbReference type="ARBA" id="ARBA00023907"/>
    </source>
</evidence>
<proteinExistence type="predicted"/>
<feature type="compositionally biased region" description="Basic residues" evidence="9">
    <location>
        <begin position="183"/>
        <end position="193"/>
    </location>
</feature>
<keyword evidence="1" id="KW-0433">Leucine-rich repeat</keyword>
<dbReference type="EMBL" id="JACASF010000005">
    <property type="protein sequence ID" value="KAF6478050.1"/>
    <property type="molecule type" value="Genomic_DNA"/>
</dbReference>
<name>A0A7J8I1C0_MOLMO</name>
<comment type="caution">
    <text evidence="10">The sequence shown here is derived from an EMBL/GenBank/DDBJ whole genome shotgun (WGS) entry which is preliminary data.</text>
</comment>
<evidence type="ECO:0000256" key="6">
    <source>
        <dbReference type="ARBA" id="ARBA00032455"/>
    </source>
</evidence>
<comment type="subunit">
    <text evidence="8">Component of the SHOC2-MRAS-PP1c (SMP) complex consisting of SHOC2, GTP-bound M-Ras/MRAS and the catalytic subunit of protein phosphatase 1 (either PPP1CA, PPP1CB or PPP1CC). SHOC2 and PP1c preferably bind M-Ras/MRAS, but they also bind K-Ras/KRAS, N-Ras/NRAS and H-Ras/HRAS; these interactions are GTP-dependent and both SHOC2 and PP1c are required to form a stable complex. Interacts with PP1c in the absence of Ras GTPases. Interacts with M-Ras/MRAS and RAF1. Interacts with ERBIN; disrupts the interaction with RAF1 and Ras, preventing the activation of the Ras signaling pathway. Interacts with LZTR1.</text>
</comment>
<dbReference type="Pfam" id="PF00560">
    <property type="entry name" value="LRR_1"/>
    <property type="match status" value="1"/>
</dbReference>
<dbReference type="InterPro" id="IPR050216">
    <property type="entry name" value="LRR_domain-containing"/>
</dbReference>
<organism evidence="10 11">
    <name type="scientific">Molossus molossus</name>
    <name type="common">Pallas' mastiff bat</name>
    <name type="synonym">Vespertilio molossus</name>
    <dbReference type="NCBI Taxonomy" id="27622"/>
    <lineage>
        <taxon>Eukaryota</taxon>
        <taxon>Metazoa</taxon>
        <taxon>Chordata</taxon>
        <taxon>Craniata</taxon>
        <taxon>Vertebrata</taxon>
        <taxon>Euteleostomi</taxon>
        <taxon>Mammalia</taxon>
        <taxon>Eutheria</taxon>
        <taxon>Laurasiatheria</taxon>
        <taxon>Chiroptera</taxon>
        <taxon>Yangochiroptera</taxon>
        <taxon>Molossidae</taxon>
        <taxon>Molossus</taxon>
    </lineage>
</organism>
<dbReference type="AlphaFoldDB" id="A0A7J8I1C0"/>
<dbReference type="PANTHER" id="PTHR48051">
    <property type="match status" value="1"/>
</dbReference>
<feature type="region of interest" description="Disordered" evidence="9">
    <location>
        <begin position="183"/>
        <end position="208"/>
    </location>
</feature>
<evidence type="ECO:0000256" key="2">
    <source>
        <dbReference type="ARBA" id="ARBA00022737"/>
    </source>
</evidence>
<dbReference type="Proteomes" id="UP000550707">
    <property type="component" value="Unassembled WGS sequence"/>
</dbReference>
<dbReference type="SMART" id="SM00369">
    <property type="entry name" value="LRR_TYP"/>
    <property type="match status" value="4"/>
</dbReference>
<sequence>MLGLSGNQFFTFPEEIFSLESLEKLYIGQDQGAKFTCVPDHIGKLQNLKELHVENNHLEYLPVALGSMPHLEILDCRHNLLKQLPDAICQAQALKELLLEDNLLTQLPESLDCLVNLKVLTLMDNPLEEPPIEVYTEGKEAIYTYLQEKRNMKITATKIQTWWRGIMVRKGLGRFGELLKVRKKGKNSPKAKKGNKDAKGKPAKEKKK</sequence>
<keyword evidence="11" id="KW-1185">Reference proteome</keyword>
<comment type="function">
    <text evidence="7">Core component of the SHOC2-MRAS-PP1c (SMP) holophosphatase complex that regulates activation of the MAPK pathway. Acts as a scaffolding protein in the SMP complex. The SMP complex specifically dephosphorylates the inhibitory phosphorylation at 'Ser-259' of RAF1 kinase, 'Ser-365' of BRAF kinase and 'Ser-214' of ARAF kinase, stimulating their kinase activities. The SMP complex enhances the dephosphorylation activity and substrate specificity of PP1c.</text>
</comment>
<evidence type="ECO:0000256" key="8">
    <source>
        <dbReference type="ARBA" id="ARBA00049999"/>
    </source>
</evidence>
<evidence type="ECO:0000256" key="9">
    <source>
        <dbReference type="SAM" id="MobiDB-lite"/>
    </source>
</evidence>
<dbReference type="GO" id="GO:0005737">
    <property type="term" value="C:cytoplasm"/>
    <property type="evidence" value="ECO:0007669"/>
    <property type="project" value="TreeGrafter"/>
</dbReference>
<feature type="compositionally biased region" description="Basic and acidic residues" evidence="9">
    <location>
        <begin position="194"/>
        <end position="208"/>
    </location>
</feature>
<evidence type="ECO:0000256" key="7">
    <source>
        <dbReference type="ARBA" id="ARBA00049970"/>
    </source>
</evidence>
<evidence type="ECO:0000313" key="11">
    <source>
        <dbReference type="Proteomes" id="UP000550707"/>
    </source>
</evidence>
<gene>
    <name evidence="10" type="ORF">HJG59_011673</name>
</gene>
<evidence type="ECO:0000256" key="1">
    <source>
        <dbReference type="ARBA" id="ARBA00022614"/>
    </source>
</evidence>
<dbReference type="PANTHER" id="PTHR48051:SF54">
    <property type="entry name" value="LEUCINE-RICH REPEAT-CONTAINING PROTEIN"/>
    <property type="match status" value="1"/>
</dbReference>
<dbReference type="InterPro" id="IPR032675">
    <property type="entry name" value="LRR_dom_sf"/>
</dbReference>
<dbReference type="InterPro" id="IPR001611">
    <property type="entry name" value="Leu-rich_rpt"/>
</dbReference>
<keyword evidence="2" id="KW-0677">Repeat</keyword>
<evidence type="ECO:0000313" key="10">
    <source>
        <dbReference type="EMBL" id="KAF6478050.1"/>
    </source>
</evidence>
<protein>
    <recommendedName>
        <fullName evidence="3">Leucine-rich repeat protein SHOC-2</fullName>
    </recommendedName>
    <alternativeName>
        <fullName evidence="6">Protein soc-2 homolog</fullName>
    </alternativeName>
    <alternativeName>
        <fullName evidence="4 5">protein Sur-8 homolog</fullName>
    </alternativeName>
</protein>
<dbReference type="PROSITE" id="PS50096">
    <property type="entry name" value="IQ"/>
    <property type="match status" value="1"/>
</dbReference>
<dbReference type="SUPFAM" id="SSF52075">
    <property type="entry name" value="Outer arm dynein light chain 1"/>
    <property type="match status" value="1"/>
</dbReference>
<dbReference type="Gene3D" id="3.80.10.10">
    <property type="entry name" value="Ribonuclease Inhibitor"/>
    <property type="match status" value="1"/>
</dbReference>
<evidence type="ECO:0000256" key="4">
    <source>
        <dbReference type="ARBA" id="ARBA00029588"/>
    </source>
</evidence>
<reference evidence="10 11" key="1">
    <citation type="journal article" date="2020" name="Nature">
        <title>Six reference-quality genomes reveal evolution of bat adaptations.</title>
        <authorList>
            <person name="Jebb D."/>
            <person name="Huang Z."/>
            <person name="Pippel M."/>
            <person name="Hughes G.M."/>
            <person name="Lavrichenko K."/>
            <person name="Devanna P."/>
            <person name="Winkler S."/>
            <person name="Jermiin L.S."/>
            <person name="Skirmuntt E.C."/>
            <person name="Katzourakis A."/>
            <person name="Burkitt-Gray L."/>
            <person name="Ray D.A."/>
            <person name="Sullivan K.A.M."/>
            <person name="Roscito J.G."/>
            <person name="Kirilenko B.M."/>
            <person name="Davalos L.M."/>
            <person name="Corthals A.P."/>
            <person name="Power M.L."/>
            <person name="Jones G."/>
            <person name="Ransome R.D."/>
            <person name="Dechmann D.K.N."/>
            <person name="Locatelli A.G."/>
            <person name="Puechmaille S.J."/>
            <person name="Fedrigo O."/>
            <person name="Jarvis E.D."/>
            <person name="Hiller M."/>
            <person name="Vernes S.C."/>
            <person name="Myers E.W."/>
            <person name="Teeling E.C."/>
        </authorList>
    </citation>
    <scope>NUCLEOTIDE SEQUENCE [LARGE SCALE GENOMIC DNA]</scope>
    <source>
        <strain evidence="10">MMolMol1</strain>
        <tissue evidence="10">Muscle</tissue>
    </source>
</reference>
<evidence type="ECO:0000256" key="5">
    <source>
        <dbReference type="ARBA" id="ARBA00029998"/>
    </source>
</evidence>